<evidence type="ECO:0000313" key="14">
    <source>
        <dbReference type="EMBL" id="TDP49858.1"/>
    </source>
</evidence>
<dbReference type="FunFam" id="3.20.20.70:FF:000014">
    <property type="entry name" value="Probable dual-specificity RNA methyltransferase RlmN"/>
    <property type="match status" value="1"/>
</dbReference>
<dbReference type="Pfam" id="PF04055">
    <property type="entry name" value="Radical_SAM"/>
    <property type="match status" value="1"/>
</dbReference>
<dbReference type="InterPro" id="IPR013785">
    <property type="entry name" value="Aldolase_TIM"/>
</dbReference>
<dbReference type="PIRSF" id="PIRSF006004">
    <property type="entry name" value="CHP00048"/>
    <property type="match status" value="1"/>
</dbReference>
<evidence type="ECO:0000256" key="5">
    <source>
        <dbReference type="ARBA" id="ARBA00022603"/>
    </source>
</evidence>
<evidence type="ECO:0000256" key="2">
    <source>
        <dbReference type="ARBA" id="ARBA00022485"/>
    </source>
</evidence>
<comment type="cofactor">
    <cofactor evidence="12">
        <name>[4Fe-4S] cluster</name>
        <dbReference type="ChEBI" id="CHEBI:49883"/>
    </cofactor>
    <text evidence="12">Binds 1 [4Fe-4S] cluster. The cluster is coordinated with 3 cysteines and an exchangeable S-adenosyl-L-methionine.</text>
</comment>
<feature type="binding site" evidence="12">
    <location>
        <position position="110"/>
    </location>
    <ligand>
        <name>[4Fe-4S] cluster</name>
        <dbReference type="ChEBI" id="CHEBI:49883"/>
        <note>4Fe-4S-S-AdoMet</note>
    </ligand>
</feature>
<sequence length="341" mass="37991">MINLRDMTQKEMSGLAQSMGQPAFRGKQLFGWIYKGKRDFREMKNLPGVFIQSLEEKCVIDPLTLLECRESQTDGTKKYLFGLDGGSAVETVFMKYKYGNSVCISSQAGCRMGCAFCASGIDGIDRNLTAGEMISQIMDVEADTGESVGHVVVMGTGEPFDNYDNLAKFIRLINDKDGKNLGMRNITVSTCGLVPVIDRFAEDFPQVNLAISLHGTTDERRSAIMPINKKYPLREVIDAARRYTEKTGRRVTFEYALIHGENDSNADMDSLCRLLRGMICHVNLIPLNQVEDTGFKSSGRHRAEECMDRLESRGIPATVRRQLGADIDGACGQLRLEKLKK</sequence>
<dbReference type="NCBIfam" id="TIGR00048">
    <property type="entry name" value="rRNA_mod_RlmN"/>
    <property type="match status" value="1"/>
</dbReference>
<feature type="binding site" evidence="12">
    <location>
        <begin position="212"/>
        <end position="214"/>
    </location>
    <ligand>
        <name>S-adenosyl-L-methionine</name>
        <dbReference type="ChEBI" id="CHEBI:59789"/>
    </ligand>
</feature>
<dbReference type="GO" id="GO:0070040">
    <property type="term" value="F:rRNA (adenine(2503)-C2-)-methyltransferase activity"/>
    <property type="evidence" value="ECO:0007669"/>
    <property type="project" value="UniProtKB-UniRule"/>
</dbReference>
<accession>A0A4R6Q0T0</accession>
<dbReference type="InterPro" id="IPR007197">
    <property type="entry name" value="rSAM"/>
</dbReference>
<keyword evidence="9 12" id="KW-0479">Metal-binding</keyword>
<evidence type="ECO:0000256" key="7">
    <source>
        <dbReference type="ARBA" id="ARBA00022691"/>
    </source>
</evidence>
<dbReference type="GO" id="GO:0051539">
    <property type="term" value="F:4 iron, 4 sulfur cluster binding"/>
    <property type="evidence" value="ECO:0007669"/>
    <property type="project" value="UniProtKB-UniRule"/>
</dbReference>
<keyword evidence="15" id="KW-1185">Reference proteome</keyword>
<comment type="catalytic activity">
    <reaction evidence="12">
        <text>adenosine(2503) in 23S rRNA + 2 reduced [2Fe-2S]-[ferredoxin] + 2 S-adenosyl-L-methionine = 2-methyladenosine(2503) in 23S rRNA + 5'-deoxyadenosine + L-methionine + 2 oxidized [2Fe-2S]-[ferredoxin] + S-adenosyl-L-homocysteine</text>
        <dbReference type="Rhea" id="RHEA:42916"/>
        <dbReference type="Rhea" id="RHEA-COMP:10000"/>
        <dbReference type="Rhea" id="RHEA-COMP:10001"/>
        <dbReference type="Rhea" id="RHEA-COMP:10152"/>
        <dbReference type="Rhea" id="RHEA-COMP:10282"/>
        <dbReference type="ChEBI" id="CHEBI:17319"/>
        <dbReference type="ChEBI" id="CHEBI:33737"/>
        <dbReference type="ChEBI" id="CHEBI:33738"/>
        <dbReference type="ChEBI" id="CHEBI:57844"/>
        <dbReference type="ChEBI" id="CHEBI:57856"/>
        <dbReference type="ChEBI" id="CHEBI:59789"/>
        <dbReference type="ChEBI" id="CHEBI:74411"/>
        <dbReference type="ChEBI" id="CHEBI:74497"/>
        <dbReference type="EC" id="2.1.1.192"/>
    </reaction>
</comment>
<keyword evidence="5 12" id="KW-0489">Methyltransferase</keyword>
<evidence type="ECO:0000256" key="3">
    <source>
        <dbReference type="ARBA" id="ARBA00022490"/>
    </source>
</evidence>
<feature type="active site" description="Proton acceptor" evidence="12">
    <location>
        <position position="90"/>
    </location>
</feature>
<comment type="function">
    <text evidence="12">Specifically methylates position 2 of adenine 2503 in 23S rRNA and position 2 of adenine 37 in tRNAs.</text>
</comment>
<comment type="catalytic activity">
    <reaction evidence="12">
        <text>adenosine(37) in tRNA + 2 reduced [2Fe-2S]-[ferredoxin] + 2 S-adenosyl-L-methionine = 2-methyladenosine(37) in tRNA + 5'-deoxyadenosine + L-methionine + 2 oxidized [2Fe-2S]-[ferredoxin] + S-adenosyl-L-homocysteine</text>
        <dbReference type="Rhea" id="RHEA:43332"/>
        <dbReference type="Rhea" id="RHEA-COMP:10000"/>
        <dbReference type="Rhea" id="RHEA-COMP:10001"/>
        <dbReference type="Rhea" id="RHEA-COMP:10162"/>
        <dbReference type="Rhea" id="RHEA-COMP:10485"/>
        <dbReference type="ChEBI" id="CHEBI:17319"/>
        <dbReference type="ChEBI" id="CHEBI:33737"/>
        <dbReference type="ChEBI" id="CHEBI:33738"/>
        <dbReference type="ChEBI" id="CHEBI:57844"/>
        <dbReference type="ChEBI" id="CHEBI:57856"/>
        <dbReference type="ChEBI" id="CHEBI:59789"/>
        <dbReference type="ChEBI" id="CHEBI:74411"/>
        <dbReference type="ChEBI" id="CHEBI:74497"/>
        <dbReference type="EC" id="2.1.1.192"/>
    </reaction>
</comment>
<dbReference type="SUPFAM" id="SSF102114">
    <property type="entry name" value="Radical SAM enzymes"/>
    <property type="match status" value="1"/>
</dbReference>
<keyword evidence="2 12" id="KW-0004">4Fe-4S</keyword>
<gene>
    <name evidence="12" type="primary">rlmN</name>
    <name evidence="14" type="ORF">EV211_1428</name>
</gene>
<dbReference type="GO" id="GO:0019843">
    <property type="term" value="F:rRNA binding"/>
    <property type="evidence" value="ECO:0007669"/>
    <property type="project" value="UniProtKB-UniRule"/>
</dbReference>
<keyword evidence="4 12" id="KW-0698">rRNA processing</keyword>
<dbReference type="InterPro" id="IPR027492">
    <property type="entry name" value="RNA_MTrfase_RlmN"/>
</dbReference>
<dbReference type="GO" id="GO:0070475">
    <property type="term" value="P:rRNA base methylation"/>
    <property type="evidence" value="ECO:0007669"/>
    <property type="project" value="UniProtKB-UniRule"/>
</dbReference>
<keyword evidence="7 12" id="KW-0949">S-adenosyl-L-methionine</keyword>
<dbReference type="SFLD" id="SFLDS00029">
    <property type="entry name" value="Radical_SAM"/>
    <property type="match status" value="1"/>
</dbReference>
<evidence type="ECO:0000313" key="15">
    <source>
        <dbReference type="Proteomes" id="UP000295500"/>
    </source>
</evidence>
<evidence type="ECO:0000256" key="9">
    <source>
        <dbReference type="ARBA" id="ARBA00022723"/>
    </source>
</evidence>
<evidence type="ECO:0000256" key="10">
    <source>
        <dbReference type="ARBA" id="ARBA00023004"/>
    </source>
</evidence>
<dbReference type="CDD" id="cd01335">
    <property type="entry name" value="Radical_SAM"/>
    <property type="match status" value="1"/>
</dbReference>
<dbReference type="SFLD" id="SFLDG01062">
    <property type="entry name" value="methyltransferase_(Class_A)"/>
    <property type="match status" value="1"/>
</dbReference>
<dbReference type="InterPro" id="IPR058240">
    <property type="entry name" value="rSAM_sf"/>
</dbReference>
<dbReference type="OrthoDB" id="9793973at2"/>
<evidence type="ECO:0000256" key="4">
    <source>
        <dbReference type="ARBA" id="ARBA00022552"/>
    </source>
</evidence>
<dbReference type="PANTHER" id="PTHR30544:SF5">
    <property type="entry name" value="RADICAL SAM CORE DOMAIN-CONTAINING PROTEIN"/>
    <property type="match status" value="1"/>
</dbReference>
<keyword evidence="3 12" id="KW-0963">Cytoplasm</keyword>
<comment type="subcellular location">
    <subcellularLocation>
        <location evidence="1 12">Cytoplasm</location>
    </subcellularLocation>
</comment>
<evidence type="ECO:0000259" key="13">
    <source>
        <dbReference type="PROSITE" id="PS51918"/>
    </source>
</evidence>
<name>A0A4R6Q0T0_9FIRM</name>
<evidence type="ECO:0000256" key="1">
    <source>
        <dbReference type="ARBA" id="ARBA00004496"/>
    </source>
</evidence>
<evidence type="ECO:0000256" key="8">
    <source>
        <dbReference type="ARBA" id="ARBA00022694"/>
    </source>
</evidence>
<dbReference type="GO" id="GO:0005737">
    <property type="term" value="C:cytoplasm"/>
    <property type="evidence" value="ECO:0007669"/>
    <property type="project" value="UniProtKB-SubCell"/>
</dbReference>
<dbReference type="GO" id="GO:0000049">
    <property type="term" value="F:tRNA binding"/>
    <property type="evidence" value="ECO:0007669"/>
    <property type="project" value="UniProtKB-UniRule"/>
</dbReference>
<evidence type="ECO:0000256" key="6">
    <source>
        <dbReference type="ARBA" id="ARBA00022679"/>
    </source>
</evidence>
<dbReference type="Gene3D" id="1.10.150.530">
    <property type="match status" value="1"/>
</dbReference>
<reference evidence="14 15" key="1">
    <citation type="submission" date="2019-03" db="EMBL/GenBank/DDBJ databases">
        <title>Genomic Encyclopedia of Type Strains, Phase IV (KMG-IV): sequencing the most valuable type-strain genomes for metagenomic binning, comparative biology and taxonomic classification.</title>
        <authorList>
            <person name="Goeker M."/>
        </authorList>
    </citation>
    <scope>NUCLEOTIDE SEQUENCE [LARGE SCALE GENOMIC DNA]</scope>
    <source>
        <strain evidence="14 15">DSM 28287</strain>
    </source>
</reference>
<dbReference type="GO" id="GO:0002935">
    <property type="term" value="F:tRNA (adenine(37)-C2)-methyltransferase activity"/>
    <property type="evidence" value="ECO:0007669"/>
    <property type="project" value="UniProtKB-UniRule"/>
</dbReference>
<dbReference type="Proteomes" id="UP000295500">
    <property type="component" value="Unassembled WGS sequence"/>
</dbReference>
<feature type="binding site" evidence="12">
    <location>
        <position position="288"/>
    </location>
    <ligand>
        <name>S-adenosyl-L-methionine</name>
        <dbReference type="ChEBI" id="CHEBI:59789"/>
    </ligand>
</feature>
<dbReference type="Gene3D" id="3.20.20.70">
    <property type="entry name" value="Aldolase class I"/>
    <property type="match status" value="1"/>
</dbReference>
<keyword evidence="12" id="KW-1015">Disulfide bond</keyword>
<feature type="binding site" evidence="12">
    <location>
        <begin position="157"/>
        <end position="158"/>
    </location>
    <ligand>
        <name>S-adenosyl-L-methionine</name>
        <dbReference type="ChEBI" id="CHEBI:59789"/>
    </ligand>
</feature>
<comment type="similarity">
    <text evidence="12">Belongs to the radical SAM superfamily. RlmN family.</text>
</comment>
<dbReference type="HAMAP" id="MF_01849">
    <property type="entry name" value="RNA_methyltr_RlmN"/>
    <property type="match status" value="1"/>
</dbReference>
<feature type="binding site" evidence="12">
    <location>
        <position position="114"/>
    </location>
    <ligand>
        <name>[4Fe-4S] cluster</name>
        <dbReference type="ChEBI" id="CHEBI:49883"/>
        <note>4Fe-4S-S-AdoMet</note>
    </ligand>
</feature>
<dbReference type="GO" id="GO:0046872">
    <property type="term" value="F:metal ion binding"/>
    <property type="evidence" value="ECO:0007669"/>
    <property type="project" value="UniProtKB-KW"/>
</dbReference>
<comment type="caution">
    <text evidence="12">Lacks conserved residue(s) required for the propagation of feature annotation.</text>
</comment>
<proteinExistence type="inferred from homology"/>
<dbReference type="InterPro" id="IPR004383">
    <property type="entry name" value="rRNA_lsu_MTrfase_RlmN/Cfr"/>
</dbReference>
<dbReference type="InterPro" id="IPR048641">
    <property type="entry name" value="RlmN_N"/>
</dbReference>
<feature type="active site" description="S-methylcysteine intermediate" evidence="12">
    <location>
        <position position="331"/>
    </location>
</feature>
<keyword evidence="8 12" id="KW-0819">tRNA processing</keyword>
<evidence type="ECO:0000256" key="11">
    <source>
        <dbReference type="ARBA" id="ARBA00023014"/>
    </source>
</evidence>
<dbReference type="PROSITE" id="PS51918">
    <property type="entry name" value="RADICAL_SAM"/>
    <property type="match status" value="1"/>
</dbReference>
<feature type="binding site" evidence="12">
    <location>
        <position position="189"/>
    </location>
    <ligand>
        <name>S-adenosyl-L-methionine</name>
        <dbReference type="ChEBI" id="CHEBI:59789"/>
    </ligand>
</feature>
<protein>
    <recommendedName>
        <fullName evidence="12">Probable dual-specificity RNA methyltransferase RlmN</fullName>
        <ecNumber evidence="12">2.1.1.192</ecNumber>
    </recommendedName>
    <alternativeName>
        <fullName evidence="12">23S rRNA (adenine(2503)-C(2))-methyltransferase</fullName>
    </alternativeName>
    <alternativeName>
        <fullName evidence="12">23S rRNA m2A2503 methyltransferase</fullName>
    </alternativeName>
    <alternativeName>
        <fullName evidence="12">Ribosomal RNA large subunit methyltransferase N</fullName>
    </alternativeName>
    <alternativeName>
        <fullName evidence="12">tRNA (adenine(37)-C(2))-methyltransferase</fullName>
    </alternativeName>
    <alternativeName>
        <fullName evidence="12">tRNA m2A37 methyltransferase</fullName>
    </alternativeName>
</protein>
<keyword evidence="11 12" id="KW-0411">Iron-sulfur</keyword>
<dbReference type="EC" id="2.1.1.192" evidence="12"/>
<dbReference type="SFLD" id="SFLDF00275">
    <property type="entry name" value="adenosine_C2_methyltransferase"/>
    <property type="match status" value="1"/>
</dbReference>
<feature type="domain" description="Radical SAM core" evidence="13">
    <location>
        <begin position="96"/>
        <end position="326"/>
    </location>
</feature>
<dbReference type="GO" id="GO:0030488">
    <property type="term" value="P:tRNA methylation"/>
    <property type="evidence" value="ECO:0007669"/>
    <property type="project" value="UniProtKB-UniRule"/>
</dbReference>
<evidence type="ECO:0000256" key="12">
    <source>
        <dbReference type="HAMAP-Rule" id="MF_01849"/>
    </source>
</evidence>
<dbReference type="InterPro" id="IPR040072">
    <property type="entry name" value="Methyltransferase_A"/>
</dbReference>
<keyword evidence="6 12" id="KW-0808">Transferase</keyword>
<organism evidence="14 15">
    <name type="scientific">Aminicella lysinilytica</name>
    <dbReference type="NCBI Taxonomy" id="433323"/>
    <lineage>
        <taxon>Bacteria</taxon>
        <taxon>Bacillati</taxon>
        <taxon>Bacillota</taxon>
        <taxon>Clostridia</taxon>
        <taxon>Peptostreptococcales</taxon>
        <taxon>Anaerovoracaceae</taxon>
        <taxon>Aminicella</taxon>
    </lineage>
</organism>
<dbReference type="RefSeq" id="WP_133529153.1">
    <property type="nucleotide sequence ID" value="NZ_SNXO01000042.1"/>
</dbReference>
<dbReference type="PANTHER" id="PTHR30544">
    <property type="entry name" value="23S RRNA METHYLTRANSFERASE"/>
    <property type="match status" value="1"/>
</dbReference>
<comment type="caution">
    <text evidence="14">The sequence shown here is derived from an EMBL/GenBank/DDBJ whole genome shotgun (WGS) entry which is preliminary data.</text>
</comment>
<comment type="miscellaneous">
    <text evidence="12">Reaction proceeds by a ping-pong mechanism involving intermediate methylation of a conserved cysteine residue.</text>
</comment>
<keyword evidence="10 12" id="KW-0408">Iron</keyword>
<dbReference type="EMBL" id="SNXO01000042">
    <property type="protein sequence ID" value="TDP49858.1"/>
    <property type="molecule type" value="Genomic_DNA"/>
</dbReference>
<feature type="binding site" evidence="12">
    <location>
        <position position="117"/>
    </location>
    <ligand>
        <name>[4Fe-4S] cluster</name>
        <dbReference type="ChEBI" id="CHEBI:49883"/>
        <note>4Fe-4S-S-AdoMet</note>
    </ligand>
</feature>
<dbReference type="AlphaFoldDB" id="A0A4R6Q0T0"/>
<dbReference type="Pfam" id="PF21016">
    <property type="entry name" value="RlmN_N"/>
    <property type="match status" value="1"/>
</dbReference>